<evidence type="ECO:0000313" key="3">
    <source>
        <dbReference type="Proteomes" id="UP001415857"/>
    </source>
</evidence>
<dbReference type="Proteomes" id="UP001415857">
    <property type="component" value="Unassembled WGS sequence"/>
</dbReference>
<gene>
    <name evidence="2" type="ORF">L1049_013676</name>
</gene>
<evidence type="ECO:0000313" key="2">
    <source>
        <dbReference type="EMBL" id="KAK9279992.1"/>
    </source>
</evidence>
<name>A0AAP0RP93_LIQFO</name>
<protein>
    <submittedName>
        <fullName evidence="2">Uncharacterized protein</fullName>
    </submittedName>
</protein>
<feature type="region of interest" description="Disordered" evidence="1">
    <location>
        <begin position="39"/>
        <end position="67"/>
    </location>
</feature>
<evidence type="ECO:0000256" key="1">
    <source>
        <dbReference type="SAM" id="MobiDB-lite"/>
    </source>
</evidence>
<dbReference type="AlphaFoldDB" id="A0AAP0RP93"/>
<proteinExistence type="predicted"/>
<sequence length="67" mass="7246">MKLFELVLEILVDRQEDPREHLPHIGIISVVTCGLGFGFAEADPSDAPPTDPLTDGPTDQPTSSPDF</sequence>
<dbReference type="EMBL" id="JBBPBK010000008">
    <property type="protein sequence ID" value="KAK9279992.1"/>
    <property type="molecule type" value="Genomic_DNA"/>
</dbReference>
<reference evidence="2 3" key="1">
    <citation type="journal article" date="2024" name="Plant J.">
        <title>Genome sequences and population genomics reveal climatic adaptation and genomic divergence between two closely related sweetgum species.</title>
        <authorList>
            <person name="Xu W.Q."/>
            <person name="Ren C.Q."/>
            <person name="Zhang X.Y."/>
            <person name="Comes H.P."/>
            <person name="Liu X.H."/>
            <person name="Li Y.G."/>
            <person name="Kettle C.J."/>
            <person name="Jalonen R."/>
            <person name="Gaisberger H."/>
            <person name="Ma Y.Z."/>
            <person name="Qiu Y.X."/>
        </authorList>
    </citation>
    <scope>NUCLEOTIDE SEQUENCE [LARGE SCALE GENOMIC DNA]</scope>
    <source>
        <strain evidence="2">Hangzhou</strain>
    </source>
</reference>
<accession>A0AAP0RP93</accession>
<feature type="compositionally biased region" description="Low complexity" evidence="1">
    <location>
        <begin position="52"/>
        <end position="67"/>
    </location>
</feature>
<organism evidence="2 3">
    <name type="scientific">Liquidambar formosana</name>
    <name type="common">Formosan gum</name>
    <dbReference type="NCBI Taxonomy" id="63359"/>
    <lineage>
        <taxon>Eukaryota</taxon>
        <taxon>Viridiplantae</taxon>
        <taxon>Streptophyta</taxon>
        <taxon>Embryophyta</taxon>
        <taxon>Tracheophyta</taxon>
        <taxon>Spermatophyta</taxon>
        <taxon>Magnoliopsida</taxon>
        <taxon>eudicotyledons</taxon>
        <taxon>Gunneridae</taxon>
        <taxon>Pentapetalae</taxon>
        <taxon>Saxifragales</taxon>
        <taxon>Altingiaceae</taxon>
        <taxon>Liquidambar</taxon>
    </lineage>
</organism>
<comment type="caution">
    <text evidence="2">The sequence shown here is derived from an EMBL/GenBank/DDBJ whole genome shotgun (WGS) entry which is preliminary data.</text>
</comment>
<keyword evidence="3" id="KW-1185">Reference proteome</keyword>